<reference evidence="1" key="1">
    <citation type="submission" date="2020-10" db="EMBL/GenBank/DDBJ databases">
        <title>CRESS DNA virus dark matter in the feces of wild birds.</title>
        <authorList>
            <person name="Yang S."/>
            <person name="Zhang W."/>
        </authorList>
    </citation>
    <scope>NUCLEOTIDE SEQUENCE</scope>
    <source>
        <strain evidence="1">Par76usv3</strain>
    </source>
</reference>
<organism evidence="1">
    <name type="scientific">Nandayus nenday CRESS-DNA-virus sp</name>
    <dbReference type="NCBI Taxonomy" id="2815047"/>
    <lineage>
        <taxon>Viruses</taxon>
        <taxon>Monodnaviria</taxon>
        <taxon>Shotokuvirae</taxon>
        <taxon>Cressdnaviricota</taxon>
    </lineage>
</organism>
<name>A0A8A4XB32_9VIRU</name>
<dbReference type="InterPro" id="IPR057959">
    <property type="entry name" value="Shotoku_capsid"/>
</dbReference>
<dbReference type="Pfam" id="PF25628">
    <property type="entry name" value="Shotoku_capsid"/>
    <property type="match status" value="2"/>
</dbReference>
<proteinExistence type="predicted"/>
<accession>A0A8A4XB32</accession>
<sequence length="338" mass="37417">MAYYSRRLIPGRRTYSRRRVGRYRRGAYRRGFVSAGRVGKSHFSACSAVYHNPFSTATTNPKIPDGKTYASTGLRLQAVTEIANDATGPIDILLFPGLGNGVVIDSSDTAEAGNTRSMPYNDHGRFSDSPYTQTSAPIHKWRIVSQALKITLINNSDENDGWFEAIRIQGSDDSGFGPAEIEGEDGTFIGASTAGTLPALSSTNLVEHPTYCTGKLRDIHKYLFHLMPQGNDHDFNIIPRATTLEFAGPNLDNENYDMVFIRVHGRSGSTSPTRLMLHVVSNQEVVYDEGSFMTRYHSECQGNKRKFDSVRESRVENGENTRAGKVIKARMYQTAVSG</sequence>
<evidence type="ECO:0000313" key="1">
    <source>
        <dbReference type="EMBL" id="QTE03391.1"/>
    </source>
</evidence>
<protein>
    <submittedName>
        <fullName evidence="1">Capsid protein</fullName>
    </submittedName>
</protein>
<dbReference type="EMBL" id="MW182770">
    <property type="protein sequence ID" value="QTE03391.1"/>
    <property type="molecule type" value="Genomic_DNA"/>
</dbReference>